<accession>A0ABW0RSU7</accession>
<dbReference type="Pfam" id="PF08238">
    <property type="entry name" value="Sel1"/>
    <property type="match status" value="3"/>
</dbReference>
<sequence length="184" mass="20568">MIAFALKKPVVLLCFSVLCGCSDLKPKDSEYNLGVQAFRQKDYASARQHWTKALVEEHEPFARNNLGYLLYHGLGGETDITQAISLWTQAAESGERESQWHLGQAFEDGKGVEQSFTRAYAWYRCASTGFQAAPAADELDTEIARDASQSLARLLPRLSPRDFDAAEKLAQRYIAKYSRAAANR</sequence>
<dbReference type="InterPro" id="IPR011990">
    <property type="entry name" value="TPR-like_helical_dom_sf"/>
</dbReference>
<dbReference type="RefSeq" id="WP_379767798.1">
    <property type="nucleotide sequence ID" value="NZ_JBHSMZ010000004.1"/>
</dbReference>
<gene>
    <name evidence="1" type="ORF">ACFPO9_04665</name>
</gene>
<dbReference type="Gene3D" id="1.25.40.10">
    <property type="entry name" value="Tetratricopeptide repeat domain"/>
    <property type="match status" value="1"/>
</dbReference>
<evidence type="ECO:0000313" key="1">
    <source>
        <dbReference type="EMBL" id="MFC5547803.1"/>
    </source>
</evidence>
<dbReference type="EMBL" id="JBHSMZ010000004">
    <property type="protein sequence ID" value="MFC5547803.1"/>
    <property type="molecule type" value="Genomic_DNA"/>
</dbReference>
<comment type="caution">
    <text evidence="1">The sequence shown here is derived from an EMBL/GenBank/DDBJ whole genome shotgun (WGS) entry which is preliminary data.</text>
</comment>
<dbReference type="InterPro" id="IPR006597">
    <property type="entry name" value="Sel1-like"/>
</dbReference>
<dbReference type="InterPro" id="IPR052945">
    <property type="entry name" value="Mitotic_Regulator"/>
</dbReference>
<evidence type="ECO:0000313" key="2">
    <source>
        <dbReference type="Proteomes" id="UP001596086"/>
    </source>
</evidence>
<dbReference type="SMART" id="SM00671">
    <property type="entry name" value="SEL1"/>
    <property type="match status" value="3"/>
</dbReference>
<proteinExistence type="predicted"/>
<name>A0ABW0RSU7_9BURK</name>
<keyword evidence="2" id="KW-1185">Reference proteome</keyword>
<protein>
    <submittedName>
        <fullName evidence="1">Tetratricopeptide repeat protein</fullName>
    </submittedName>
</protein>
<dbReference type="PANTHER" id="PTHR43628">
    <property type="entry name" value="ACTIVATOR OF C KINASE PROTEIN 1-RELATED"/>
    <property type="match status" value="1"/>
</dbReference>
<organism evidence="1 2">
    <name type="scientific">Massilia aerilata</name>
    <dbReference type="NCBI Taxonomy" id="453817"/>
    <lineage>
        <taxon>Bacteria</taxon>
        <taxon>Pseudomonadati</taxon>
        <taxon>Pseudomonadota</taxon>
        <taxon>Betaproteobacteria</taxon>
        <taxon>Burkholderiales</taxon>
        <taxon>Oxalobacteraceae</taxon>
        <taxon>Telluria group</taxon>
        <taxon>Massilia</taxon>
    </lineage>
</organism>
<dbReference type="Proteomes" id="UP001596086">
    <property type="component" value="Unassembled WGS sequence"/>
</dbReference>
<reference evidence="2" key="1">
    <citation type="journal article" date="2019" name="Int. J. Syst. Evol. Microbiol.">
        <title>The Global Catalogue of Microorganisms (GCM) 10K type strain sequencing project: providing services to taxonomists for standard genome sequencing and annotation.</title>
        <authorList>
            <consortium name="The Broad Institute Genomics Platform"/>
            <consortium name="The Broad Institute Genome Sequencing Center for Infectious Disease"/>
            <person name="Wu L."/>
            <person name="Ma J."/>
        </authorList>
    </citation>
    <scope>NUCLEOTIDE SEQUENCE [LARGE SCALE GENOMIC DNA]</scope>
    <source>
        <strain evidence="2">CGMCC 4.5798</strain>
    </source>
</reference>
<dbReference type="PROSITE" id="PS51257">
    <property type="entry name" value="PROKAR_LIPOPROTEIN"/>
    <property type="match status" value="1"/>
</dbReference>
<dbReference type="SUPFAM" id="SSF81901">
    <property type="entry name" value="HCP-like"/>
    <property type="match status" value="1"/>
</dbReference>
<dbReference type="PANTHER" id="PTHR43628:SF1">
    <property type="entry name" value="CHITIN SYNTHASE REGULATORY FACTOR 2-RELATED"/>
    <property type="match status" value="1"/>
</dbReference>